<dbReference type="InterPro" id="IPR036116">
    <property type="entry name" value="FN3_sf"/>
</dbReference>
<feature type="transmembrane region" description="Helical" evidence="2">
    <location>
        <begin position="700"/>
        <end position="722"/>
    </location>
</feature>
<protein>
    <recommendedName>
        <fullName evidence="3">Fibronectin type-III domain-containing protein</fullName>
    </recommendedName>
</protein>
<name>A0A1X7TEZ4_AMPQE</name>
<dbReference type="EnsemblMetazoa" id="Aqu2.1.13203_001">
    <property type="protein sequence ID" value="Aqu2.1.13203_001"/>
    <property type="gene ID" value="Aqu2.1.13203"/>
</dbReference>
<feature type="domain" description="Fibronectin type-III" evidence="3">
    <location>
        <begin position="489"/>
        <end position="570"/>
    </location>
</feature>
<dbReference type="AlphaFoldDB" id="A0A1X7TEZ4"/>
<evidence type="ECO:0000256" key="2">
    <source>
        <dbReference type="SAM" id="Phobius"/>
    </source>
</evidence>
<feature type="domain" description="Fibronectin type-III" evidence="3">
    <location>
        <begin position="29"/>
        <end position="212"/>
    </location>
</feature>
<dbReference type="SMART" id="SM00060">
    <property type="entry name" value="FN3"/>
    <property type="match status" value="3"/>
</dbReference>
<dbReference type="Gene3D" id="2.60.40.10">
    <property type="entry name" value="Immunoglobulins"/>
    <property type="match status" value="1"/>
</dbReference>
<evidence type="ECO:0000259" key="3">
    <source>
        <dbReference type="SMART" id="SM00060"/>
    </source>
</evidence>
<feature type="region of interest" description="Disordered" evidence="1">
    <location>
        <begin position="211"/>
        <end position="237"/>
    </location>
</feature>
<feature type="transmembrane region" description="Helical" evidence="2">
    <location>
        <begin position="1059"/>
        <end position="1084"/>
    </location>
</feature>
<reference evidence="4" key="1">
    <citation type="submission" date="2017-05" db="UniProtKB">
        <authorList>
            <consortium name="EnsemblMetazoa"/>
        </authorList>
    </citation>
    <scope>IDENTIFICATION</scope>
</reference>
<proteinExistence type="predicted"/>
<organism evidence="4">
    <name type="scientific">Amphimedon queenslandica</name>
    <name type="common">Sponge</name>
    <dbReference type="NCBI Taxonomy" id="400682"/>
    <lineage>
        <taxon>Eukaryota</taxon>
        <taxon>Metazoa</taxon>
        <taxon>Porifera</taxon>
        <taxon>Demospongiae</taxon>
        <taxon>Heteroscleromorpha</taxon>
        <taxon>Haplosclerida</taxon>
        <taxon>Niphatidae</taxon>
        <taxon>Amphimedon</taxon>
    </lineage>
</organism>
<dbReference type="InterPro" id="IPR003961">
    <property type="entry name" value="FN3_dom"/>
</dbReference>
<keyword evidence="2" id="KW-0812">Transmembrane</keyword>
<dbReference type="SUPFAM" id="SSF49265">
    <property type="entry name" value="Fibronectin type III"/>
    <property type="match status" value="4"/>
</dbReference>
<keyword evidence="2" id="KW-0472">Membrane</keyword>
<feature type="domain" description="Fibronectin type-III" evidence="3">
    <location>
        <begin position="839"/>
        <end position="1023"/>
    </location>
</feature>
<evidence type="ECO:0000256" key="1">
    <source>
        <dbReference type="SAM" id="MobiDB-lite"/>
    </source>
</evidence>
<evidence type="ECO:0000313" key="4">
    <source>
        <dbReference type="EnsemblMetazoa" id="Aqu2.1.13203_001"/>
    </source>
</evidence>
<accession>A0A1X7TEZ4</accession>
<keyword evidence="2" id="KW-1133">Transmembrane helix</keyword>
<dbReference type="InterPro" id="IPR013783">
    <property type="entry name" value="Ig-like_fold"/>
</dbReference>
<sequence length="1207" mass="133283">MTIELQISQIQVRIEVVLKVNYPSIGYNAKAPTNLTTTFNASGVTLEWEDTGHNCTSTVYNVTLNSASTSELTYHNTSDTTIFINSSELNTAEIYAYTVRGWNGQQSNVSEPFTLAPHEVMNVTIDTTNTTDPCKNDSCCADVTLNIILESLDPYVKHPDQYYNISYNSNTENIPVPYEVTEYGETEWTGSGLKYNETYCFTVIPINDFSTGEPKDNDTTTEYPCESPGNGGDNGDDNPRVELILLYSGLADGAFTNFQCTDEPVCAGGSAIGMMMASALLLGLILVCIGMTDGAITNFTCTDGPVCAGDRIECNCTTDTGTLEWSISYSLVDTSMWSQILSVLFNKAKTNEEYHYGYDFTFNTTYTGLNTSILTFNLNHSESVLIECANGNVTHEMNTIVTDLENVTYTYIVRGWNEQQSNNSEPFTTADTTSTIDPCKNNICCADVTLNTVLVSSDTCSKHSSQYYNNSITGNIPVTESKIDNSCYAKAPTNLTATFNASGVTLEWEDTENNCTSTEYNVTIYDSTSTGVLTYCTNKTTIFINSSELNTAEVYTYTVRGWNGQQSNISNPFTLGCINVINVTIINVNTTNATDPCKNDSCCADVTLNIILELSESDTSLKYPIQNYSISYHSITENIPVTYKFRATVLMPGVVLKYNEAYCLTVTPMNNFSTGEPKNVSITIDEYPCPSSENTENGGLIMLLNTVALLLGVELILLYSGLADGVITNFQCTDGPVCAGDSIECRCTTDTGTLEWFISYSLVEPLKWNLIPVVSFFRNKTESEGYYGYNFTFNTTYTGLNTSILTFNLNHSESVLIECANGEVIHKMNTTVTDLGYYAKAPTNLTTTFNPSRITLEWEDTGNNCTSTVHQVTLNATMTSELTYHNTNKTTIFINSSELNITEVYTYTVRGWNEQQSNNSEPFTLAPQNVMNVTINTTNTSIPCKNDRSSCCVNVTLSIIPVSPDTVKHPSQYYNITYTSNTGNIPVTYEVTDYNETEWTESELKYNETYHFTIIPINNFSTGMPIKSDITTSQYQCQLSGNGGDGGDHNRRVALSHGILAVIIIAIFCTIPGIIYVVVVLLGFELILLYSGLGNGAITNFQCTDGPVCAGDRIECNCTTDTGALGWFISYRHIDHVMWNQILSVSFNKVTTKNEEYHYGYNFTFNTTYTGLNTSILTFNLNHSESVHIECANGQKTDKMNTTITDL</sequence>
<dbReference type="InParanoid" id="A0A1X7TEZ4"/>